<dbReference type="Proteomes" id="UP001597448">
    <property type="component" value="Unassembled WGS sequence"/>
</dbReference>
<dbReference type="EC" id="2.7.13.3" evidence="8"/>
<keyword evidence="8" id="KW-0418">Kinase</keyword>
<dbReference type="PANTHER" id="PTHR34220:SF7">
    <property type="entry name" value="SENSOR HISTIDINE KINASE YPDA"/>
    <property type="match status" value="1"/>
</dbReference>
<evidence type="ECO:0000259" key="7">
    <source>
        <dbReference type="SMART" id="SM00387"/>
    </source>
</evidence>
<sequence length="583" mass="67027">MKIHRLFLSISIRSKIIILSIACSLLPLVLIASLTFIYLSKVIENKMSDTTSNLLGSINWNIQTFVNDVEAISKLMLSSRDVQNFLAYSKNDFKEIYDLQNATRSLIVNITNNKSYIRYVYVGSGQRELITTNQWDKLTYDNIYQAVSRTKWYQQVGGMGGRGLWLNSDEVRLVKDTPNLLLYGKQLNNLETLEPIGMLIISIDRRVFDEMFRNISNAENGNLMILEQNKVIYYNSRTADLKQLPPKEMDLLYGLPERGTRIETMGGERYVITFDTNPVTQWKVVSMIPYSNINSEIVWIRNITLTLTMVAFLLAAYGSYLISKRITKQLTLLSSVARKAAKRERIEGILFQEEDEIGKIGNQFLRTFRTNSELSDKLIEARLKEREAELHALQSQINPHFLYNTLNSIYLMAERISAKNISKMVMSLSNMFKLSLNNGDYITTVRNEIDQVKNYLEIQNIRYNGKFEVTIELEPEIEHIRMLKLLLQPLVENAIFHGIELKESQGKIYIRGRIEGETLVFEVEDDGVGFDPAVTQPKGYALRNIQERIQLHYGQNHGLRIDSIPGTGTKVTVRIGIMDEDRL</sequence>
<dbReference type="Pfam" id="PF06580">
    <property type="entry name" value="His_kinase"/>
    <property type="match status" value="1"/>
</dbReference>
<evidence type="ECO:0000256" key="4">
    <source>
        <dbReference type="ARBA" id="ARBA00022989"/>
    </source>
</evidence>
<dbReference type="InterPro" id="IPR010559">
    <property type="entry name" value="Sig_transdc_His_kin_internal"/>
</dbReference>
<protein>
    <submittedName>
        <fullName evidence="8">Sensor histidine kinase</fullName>
        <ecNumber evidence="8">2.7.13.3</ecNumber>
    </submittedName>
</protein>
<gene>
    <name evidence="8" type="ORF">ACFSX3_19230</name>
</gene>
<keyword evidence="3 6" id="KW-0812">Transmembrane</keyword>
<evidence type="ECO:0000256" key="2">
    <source>
        <dbReference type="ARBA" id="ARBA00022475"/>
    </source>
</evidence>
<organism evidence="8 9">
    <name type="scientific">Paenibacillus rhizoplanae</name>
    <dbReference type="NCBI Taxonomy" id="1917181"/>
    <lineage>
        <taxon>Bacteria</taxon>
        <taxon>Bacillati</taxon>
        <taxon>Bacillota</taxon>
        <taxon>Bacilli</taxon>
        <taxon>Bacillales</taxon>
        <taxon>Paenibacillaceae</taxon>
        <taxon>Paenibacillus</taxon>
    </lineage>
</organism>
<dbReference type="InterPro" id="IPR050640">
    <property type="entry name" value="Bact_2-comp_sensor_kinase"/>
</dbReference>
<feature type="domain" description="Histidine kinase/HSP90-like ATPase" evidence="7">
    <location>
        <begin position="478"/>
        <end position="579"/>
    </location>
</feature>
<evidence type="ECO:0000256" key="5">
    <source>
        <dbReference type="ARBA" id="ARBA00023136"/>
    </source>
</evidence>
<reference evidence="9" key="1">
    <citation type="journal article" date="2019" name="Int. J. Syst. Evol. Microbiol.">
        <title>The Global Catalogue of Microorganisms (GCM) 10K type strain sequencing project: providing services to taxonomists for standard genome sequencing and annotation.</title>
        <authorList>
            <consortium name="The Broad Institute Genomics Platform"/>
            <consortium name="The Broad Institute Genome Sequencing Center for Infectious Disease"/>
            <person name="Wu L."/>
            <person name="Ma J."/>
        </authorList>
    </citation>
    <scope>NUCLEOTIDE SEQUENCE [LARGE SCALE GENOMIC DNA]</scope>
    <source>
        <strain evidence="9">CCM 8725</strain>
    </source>
</reference>
<proteinExistence type="predicted"/>
<keyword evidence="8" id="KW-0808">Transferase</keyword>
<keyword evidence="5 6" id="KW-0472">Membrane</keyword>
<dbReference type="SUPFAM" id="SSF55874">
    <property type="entry name" value="ATPase domain of HSP90 chaperone/DNA topoisomerase II/histidine kinase"/>
    <property type="match status" value="1"/>
</dbReference>
<dbReference type="Gene3D" id="3.30.450.20">
    <property type="entry name" value="PAS domain"/>
    <property type="match status" value="1"/>
</dbReference>
<evidence type="ECO:0000313" key="9">
    <source>
        <dbReference type="Proteomes" id="UP001597448"/>
    </source>
</evidence>
<keyword evidence="4 6" id="KW-1133">Transmembrane helix</keyword>
<dbReference type="Pfam" id="PF02518">
    <property type="entry name" value="HATPase_c"/>
    <property type="match status" value="1"/>
</dbReference>
<dbReference type="EMBL" id="JBHUKY010000033">
    <property type="protein sequence ID" value="MFD2412030.1"/>
    <property type="molecule type" value="Genomic_DNA"/>
</dbReference>
<evidence type="ECO:0000256" key="3">
    <source>
        <dbReference type="ARBA" id="ARBA00022692"/>
    </source>
</evidence>
<keyword evidence="9" id="KW-1185">Reference proteome</keyword>
<comment type="subcellular location">
    <subcellularLocation>
        <location evidence="1">Cell membrane</location>
        <topology evidence="1">Multi-pass membrane protein</topology>
    </subcellularLocation>
</comment>
<name>A0ABW5FDF5_9BACL</name>
<dbReference type="InterPro" id="IPR033479">
    <property type="entry name" value="dCache_1"/>
</dbReference>
<dbReference type="InterPro" id="IPR036890">
    <property type="entry name" value="HATPase_C_sf"/>
</dbReference>
<dbReference type="Pfam" id="PF02743">
    <property type="entry name" value="dCache_1"/>
    <property type="match status" value="1"/>
</dbReference>
<dbReference type="Gene3D" id="3.30.565.10">
    <property type="entry name" value="Histidine kinase-like ATPase, C-terminal domain"/>
    <property type="match status" value="1"/>
</dbReference>
<dbReference type="RefSeq" id="WP_209988262.1">
    <property type="nucleotide sequence ID" value="NZ_JBHSVQ010000001.1"/>
</dbReference>
<dbReference type="PANTHER" id="PTHR34220">
    <property type="entry name" value="SENSOR HISTIDINE KINASE YPDA"/>
    <property type="match status" value="1"/>
</dbReference>
<dbReference type="InterPro" id="IPR003594">
    <property type="entry name" value="HATPase_dom"/>
</dbReference>
<evidence type="ECO:0000313" key="8">
    <source>
        <dbReference type="EMBL" id="MFD2412030.1"/>
    </source>
</evidence>
<evidence type="ECO:0000256" key="1">
    <source>
        <dbReference type="ARBA" id="ARBA00004651"/>
    </source>
</evidence>
<accession>A0ABW5FDF5</accession>
<feature type="transmembrane region" description="Helical" evidence="6">
    <location>
        <begin position="16"/>
        <end position="39"/>
    </location>
</feature>
<dbReference type="GO" id="GO:0004673">
    <property type="term" value="F:protein histidine kinase activity"/>
    <property type="evidence" value="ECO:0007669"/>
    <property type="project" value="UniProtKB-EC"/>
</dbReference>
<dbReference type="SMART" id="SM00387">
    <property type="entry name" value="HATPase_c"/>
    <property type="match status" value="1"/>
</dbReference>
<keyword evidence="2" id="KW-1003">Cell membrane</keyword>
<evidence type="ECO:0000256" key="6">
    <source>
        <dbReference type="SAM" id="Phobius"/>
    </source>
</evidence>
<comment type="caution">
    <text evidence="8">The sequence shown here is derived from an EMBL/GenBank/DDBJ whole genome shotgun (WGS) entry which is preliminary data.</text>
</comment>